<evidence type="ECO:0000313" key="2">
    <source>
        <dbReference type="Proteomes" id="UP000228689"/>
    </source>
</evidence>
<gene>
    <name evidence="1" type="ORF">COY67_00310</name>
</gene>
<dbReference type="GO" id="GO:0016301">
    <property type="term" value="F:kinase activity"/>
    <property type="evidence" value="ECO:0007669"/>
    <property type="project" value="UniProtKB-KW"/>
</dbReference>
<proteinExistence type="predicted"/>
<evidence type="ECO:0000313" key="1">
    <source>
        <dbReference type="EMBL" id="PIY95375.1"/>
    </source>
</evidence>
<dbReference type="InterPro" id="IPR027417">
    <property type="entry name" value="P-loop_NTPase"/>
</dbReference>
<dbReference type="Pfam" id="PF13238">
    <property type="entry name" value="AAA_18"/>
    <property type="match status" value="1"/>
</dbReference>
<dbReference type="AlphaFoldDB" id="A0A2M7RF42"/>
<sequence>MNNKLVCIVGLTGSGKSEVADFFVNQGYTYVRFGQITLDEVRAKGLEPTEENERPIREKNRKEHGPAAYAILNMPKFEAGLVKGNVIGDGLYSWSEYKYLKDKFGENLIIIAVYSSPETRYARLADRRSRYVEDDKMKYRSFSPEEAKSRDYAEIEHIEKAGPIAMADYTILNEGSLVELKSQIKDIYQRINE</sequence>
<dbReference type="PANTHER" id="PTHR41930:SF1">
    <property type="entry name" value="DEPHOSPHO-COA KINASE"/>
    <property type="match status" value="1"/>
</dbReference>
<accession>A0A2M7RF42</accession>
<reference evidence="2" key="1">
    <citation type="submission" date="2017-09" db="EMBL/GenBank/DDBJ databases">
        <title>Depth-based differentiation of microbial function through sediment-hosted aquifers and enrichment of novel symbionts in the deep terrestrial subsurface.</title>
        <authorList>
            <person name="Probst A.J."/>
            <person name="Ladd B."/>
            <person name="Jarett J.K."/>
            <person name="Geller-Mcgrath D.E."/>
            <person name="Sieber C.M.K."/>
            <person name="Emerson J.B."/>
            <person name="Anantharaman K."/>
            <person name="Thomas B.C."/>
            <person name="Malmstrom R."/>
            <person name="Stieglmeier M."/>
            <person name="Klingl A."/>
            <person name="Woyke T."/>
            <person name="Ryan C.M."/>
            <person name="Banfield J.F."/>
        </authorList>
    </citation>
    <scope>NUCLEOTIDE SEQUENCE [LARGE SCALE GENOMIC DNA]</scope>
</reference>
<dbReference type="EMBL" id="PFMC01000009">
    <property type="protein sequence ID" value="PIY95375.1"/>
    <property type="molecule type" value="Genomic_DNA"/>
</dbReference>
<comment type="caution">
    <text evidence="1">The sequence shown here is derived from an EMBL/GenBank/DDBJ whole genome shotgun (WGS) entry which is preliminary data.</text>
</comment>
<name>A0A2M7RF42_9BACT</name>
<dbReference type="SUPFAM" id="SSF52540">
    <property type="entry name" value="P-loop containing nucleoside triphosphate hydrolases"/>
    <property type="match status" value="1"/>
</dbReference>
<protein>
    <submittedName>
        <fullName evidence="1">Dephospho-CoA kinase</fullName>
    </submittedName>
</protein>
<organism evidence="1 2">
    <name type="scientific">Candidatus Komeilibacteria bacterium CG_4_10_14_0_8_um_filter_37_78</name>
    <dbReference type="NCBI Taxonomy" id="1974471"/>
    <lineage>
        <taxon>Bacteria</taxon>
        <taxon>Candidatus Komeiliibacteriota</taxon>
    </lineage>
</organism>
<dbReference type="Proteomes" id="UP000228689">
    <property type="component" value="Unassembled WGS sequence"/>
</dbReference>
<keyword evidence="1" id="KW-0808">Transferase</keyword>
<dbReference type="Gene3D" id="3.40.50.300">
    <property type="entry name" value="P-loop containing nucleotide triphosphate hydrolases"/>
    <property type="match status" value="1"/>
</dbReference>
<dbReference type="PANTHER" id="PTHR41930">
    <property type="entry name" value="UPF0200 PROTEIN MJ1399"/>
    <property type="match status" value="1"/>
</dbReference>
<keyword evidence="1" id="KW-0418">Kinase</keyword>